<dbReference type="PROSITE" id="PS50110">
    <property type="entry name" value="RESPONSE_REGULATORY"/>
    <property type="match status" value="1"/>
</dbReference>
<keyword evidence="4" id="KW-1185">Reference proteome</keyword>
<organism evidence="3 4">
    <name type="scientific">Ferrimonas balearica (strain DSM 9799 / CCM 4581 / KCTC 23876 / PAT)</name>
    <dbReference type="NCBI Taxonomy" id="550540"/>
    <lineage>
        <taxon>Bacteria</taxon>
        <taxon>Pseudomonadati</taxon>
        <taxon>Pseudomonadota</taxon>
        <taxon>Gammaproteobacteria</taxon>
        <taxon>Alteromonadales</taxon>
        <taxon>Ferrimonadaceae</taxon>
        <taxon>Ferrimonas</taxon>
    </lineage>
</organism>
<evidence type="ECO:0000259" key="2">
    <source>
        <dbReference type="PROSITE" id="PS50110"/>
    </source>
</evidence>
<dbReference type="Gene3D" id="1.20.120.160">
    <property type="entry name" value="HPT domain"/>
    <property type="match status" value="1"/>
</dbReference>
<keyword evidence="1" id="KW-0597">Phosphoprotein</keyword>
<gene>
    <name evidence="3" type="ordered locus">Fbal_1435</name>
</gene>
<dbReference type="EMBL" id="CP002209">
    <property type="protein sequence ID" value="ADN75639.1"/>
    <property type="molecule type" value="Genomic_DNA"/>
</dbReference>
<dbReference type="AlphaFoldDB" id="E1SNF5"/>
<name>E1SNF5_FERBD</name>
<dbReference type="OrthoDB" id="5570135at2"/>
<dbReference type="InterPro" id="IPR011006">
    <property type="entry name" value="CheY-like_superfamily"/>
</dbReference>
<dbReference type="HOGENOM" id="CLU_1188655_0_0_6"/>
<dbReference type="KEGG" id="fbl:Fbal_1435"/>
<evidence type="ECO:0000256" key="1">
    <source>
        <dbReference type="PROSITE-ProRule" id="PRU00169"/>
    </source>
</evidence>
<dbReference type="SUPFAM" id="SSF47226">
    <property type="entry name" value="Histidine-containing phosphotransfer domain, HPT domain"/>
    <property type="match status" value="1"/>
</dbReference>
<dbReference type="eggNOG" id="COG2198">
    <property type="taxonomic scope" value="Bacteria"/>
</dbReference>
<dbReference type="GeneID" id="67184024"/>
<feature type="domain" description="Response regulatory" evidence="2">
    <location>
        <begin position="5"/>
        <end position="118"/>
    </location>
</feature>
<dbReference type="InterPro" id="IPR001789">
    <property type="entry name" value="Sig_transdc_resp-reg_receiver"/>
</dbReference>
<dbReference type="RefSeq" id="WP_013344945.1">
    <property type="nucleotide sequence ID" value="NC_014541.1"/>
</dbReference>
<evidence type="ECO:0000313" key="4">
    <source>
        <dbReference type="Proteomes" id="UP000006683"/>
    </source>
</evidence>
<accession>E1SNF5</accession>
<dbReference type="Gene3D" id="3.40.50.2300">
    <property type="match status" value="1"/>
</dbReference>
<dbReference type="SMART" id="SM00448">
    <property type="entry name" value="REC"/>
    <property type="match status" value="1"/>
</dbReference>
<protein>
    <submittedName>
        <fullName evidence="3">Response regulator receiver protein</fullName>
    </submittedName>
</protein>
<dbReference type="SUPFAM" id="SSF52172">
    <property type="entry name" value="CheY-like"/>
    <property type="match status" value="1"/>
</dbReference>
<dbReference type="InterPro" id="IPR036641">
    <property type="entry name" value="HPT_dom_sf"/>
</dbReference>
<dbReference type="Proteomes" id="UP000006683">
    <property type="component" value="Chromosome"/>
</dbReference>
<feature type="modified residue" description="4-aspartylphosphate" evidence="1">
    <location>
        <position position="56"/>
    </location>
</feature>
<dbReference type="GO" id="GO:0000160">
    <property type="term" value="P:phosphorelay signal transduction system"/>
    <property type="evidence" value="ECO:0007669"/>
    <property type="project" value="InterPro"/>
</dbReference>
<proteinExistence type="predicted"/>
<evidence type="ECO:0000313" key="3">
    <source>
        <dbReference type="EMBL" id="ADN75639.1"/>
    </source>
</evidence>
<dbReference type="STRING" id="550540.Fbal_1435"/>
<reference evidence="3 4" key="1">
    <citation type="journal article" date="2010" name="Stand. Genomic Sci.">
        <title>Complete genome sequence of Ferrimonas balearica type strain (PAT).</title>
        <authorList>
            <person name="Nolan M."/>
            <person name="Sikorski J."/>
            <person name="Davenport K."/>
            <person name="Lucas S."/>
            <person name="Glavina Del Rio T."/>
            <person name="Tice H."/>
            <person name="Cheng J."/>
            <person name="Goodwin L."/>
            <person name="Pitluck S."/>
            <person name="Liolios K."/>
            <person name="Ivanova N."/>
            <person name="Mavromatis K."/>
            <person name="Ovchinnikova G."/>
            <person name="Pati A."/>
            <person name="Chen A."/>
            <person name="Palaniappan K."/>
            <person name="Land M."/>
            <person name="Hauser L."/>
            <person name="Chang Y."/>
            <person name="Jeffries C."/>
            <person name="Tapia R."/>
            <person name="Brettin T."/>
            <person name="Detter J."/>
            <person name="Han C."/>
            <person name="Yasawong M."/>
            <person name="Rohde M."/>
            <person name="Tindall B."/>
            <person name="Goker M."/>
            <person name="Woyke T."/>
            <person name="Bristow J."/>
            <person name="Eisen J."/>
            <person name="Markowitz V."/>
            <person name="Hugenholtz P."/>
            <person name="Kyrpides N."/>
            <person name="Klenk H."/>
            <person name="Lapidus A."/>
        </authorList>
    </citation>
    <scope>NUCLEOTIDE SEQUENCE [LARGE SCALE GENOMIC DNA]</scope>
    <source>
        <strain evidence="4">DSM 9799 / CCM 4581 / KCTC 23876 / PAT</strain>
    </source>
</reference>
<dbReference type="eggNOG" id="COG3706">
    <property type="taxonomic scope" value="Bacteria"/>
</dbReference>
<sequence length="219" mass="23696">MTEPLCIVVDDNAINAMLLEQALLARGCRTCALTCPLTVEQVISDCGETPAMVVIDQCMPELPGHLLARNLRSKFGDQCLMVAWSGSALPAEAHMAFDEVLEKPINAAQLDRLVASFGLGDQPAPLDALSAAEQAQLLHLFADTTAEDLRQLARAIMRKDAGQAQALHHKMEGCRAMLGLEMPSLSTMGEAIREQDWSAIGDAYLAVNRELTQVTRESP</sequence>